<evidence type="ECO:0000313" key="1">
    <source>
        <dbReference type="EMBL" id="TPW35824.1"/>
    </source>
</evidence>
<proteinExistence type="predicted"/>
<organism evidence="1 2">
    <name type="scientific">Oecophyllibacter saccharovorans</name>
    <dbReference type="NCBI Taxonomy" id="2558360"/>
    <lineage>
        <taxon>Bacteria</taxon>
        <taxon>Pseudomonadati</taxon>
        <taxon>Pseudomonadota</taxon>
        <taxon>Alphaproteobacteria</taxon>
        <taxon>Acetobacterales</taxon>
        <taxon>Acetobacteraceae</taxon>
        <taxon>Oecophyllibacter</taxon>
    </lineage>
</organism>
<dbReference type="AlphaFoldDB" id="A0A506UR58"/>
<protein>
    <submittedName>
        <fullName evidence="1">Uncharacterized protein</fullName>
    </submittedName>
</protein>
<keyword evidence="2" id="KW-1185">Reference proteome</keyword>
<comment type="caution">
    <text evidence="1">The sequence shown here is derived from an EMBL/GenBank/DDBJ whole genome shotgun (WGS) entry which is preliminary data.</text>
</comment>
<dbReference type="Proteomes" id="UP000315037">
    <property type="component" value="Unassembled WGS sequence"/>
</dbReference>
<reference evidence="1 2" key="1">
    <citation type="submission" date="2019-03" db="EMBL/GenBank/DDBJ databases">
        <title>The complete genome sequence of Neokomagataea sp. Jb2 NBRC113641.</title>
        <authorList>
            <person name="Chua K.-O."/>
            <person name="Chan K.-G."/>
            <person name="See-Too W.-S."/>
        </authorList>
    </citation>
    <scope>NUCLEOTIDE SEQUENCE [LARGE SCALE GENOMIC DNA]</scope>
    <source>
        <strain evidence="1 2">Jb2</strain>
    </source>
</reference>
<evidence type="ECO:0000313" key="2">
    <source>
        <dbReference type="Proteomes" id="UP000315037"/>
    </source>
</evidence>
<accession>A0A506UR58</accession>
<sequence>MPLNYKLPEEYCLTFCHETENMYEHSQNKVIPDEFIPKTLKPFSAHFSQSGPKKIHLEGNFSVFFRFFW</sequence>
<gene>
    <name evidence="1" type="ORF">E3202_02505</name>
</gene>
<dbReference type="EMBL" id="SORZ01000001">
    <property type="protein sequence ID" value="TPW35824.1"/>
    <property type="molecule type" value="Genomic_DNA"/>
</dbReference>
<name>A0A506UR58_9PROT</name>